<dbReference type="InterPro" id="IPR057688">
    <property type="entry name" value="DUF7928"/>
</dbReference>
<sequence length="883" mass="98161">MASTANARPQPFASHAGASTDNVSLCGSTGGHAPALGPNFDLETLQRNIAESIFAKAERQHLVGHGYRHDAVVLRVSRESYVAYPPSARDGVAMQSIRRLRCEAAVTISSGVVQDALATIRPGQSELILTEQQRVQVVDSLQSLWSCRKAQGAAFIKAEGILIVWTEDGSQLLDSASQFQSHVLQYFESVRLGTYKRRGLPDGFAEPLPGNAPKYSHHQRSPLSEKPKRAGSKGHSSSAAAADEDNEDDDGGESASLVKSSQRPVRYLAPFLTGMSLGLNLLLNGLLVRQALIVSINSGNYLYLVSLVAVPFSMALTQFFTDNIFGTIAQIVVPYGNLKTNSLYYSGVKPEPLPLDVELPSMTVQMPVYKEALDSVIAPTILNLKRAIRTYELQGGKANLVVCDDGMQLIDEDEQQARRDFYEIHGCGWVARPGHKKNGFLRPGRFKKASNLNFFNDFSYHVSDQLQSGEAETYDAAFQAALDARNGIAWAAGDVRLGEYLLIIDSDTRVPEDCFLDAASELERSPEVAILQHCSGTMLIADHFFENMMGFFTDVINWSISWFVSSGATAPFVGHNAYLRSSALREVSYRDPQTGQLITWSENTVSEDFDISLRLQLRGYVIRWATYSNLGYLEGVSLTPSDELNRWQKYAFGCSELILNPFRLWPKRGPITTLFWTFLTSDCAMSQKVNVASYMLSFYALAVSCPFTIGMFLVIGLLGDEVRGWLVDSFQIWLSLLVVFQVGGTTARLLCHVRSQRSDLRTEFVRQVKYILPLVVFFSGLSYHILLAVVAHPFEYNMTWSATVKESEESNFWEEIPEILARYWHCYLLMGAFLALMLVLGTGVLPQEWCIYGINLYWPGAMTIFGHVFYPILLSPGLMKLAF</sequence>
<dbReference type="Proteomes" id="UP000323386">
    <property type="component" value="Unassembled WGS sequence"/>
</dbReference>
<reference evidence="5 6" key="1">
    <citation type="submission" date="2018-03" db="EMBL/GenBank/DDBJ databases">
        <authorList>
            <person name="Guldener U."/>
        </authorList>
    </citation>
    <scope>NUCLEOTIDE SEQUENCE [LARGE SCALE GENOMIC DNA]</scope>
    <source>
        <strain evidence="5 6">DAOM196992</strain>
    </source>
</reference>
<organism evidence="5 6">
    <name type="scientific">Pseudozyma flocculosa</name>
    <dbReference type="NCBI Taxonomy" id="84751"/>
    <lineage>
        <taxon>Eukaryota</taxon>
        <taxon>Fungi</taxon>
        <taxon>Dikarya</taxon>
        <taxon>Basidiomycota</taxon>
        <taxon>Ustilaginomycotina</taxon>
        <taxon>Ustilaginomycetes</taxon>
        <taxon>Ustilaginales</taxon>
        <taxon>Ustilaginaceae</taxon>
        <taxon>Pseudozyma</taxon>
    </lineage>
</organism>
<dbReference type="InterPro" id="IPR001173">
    <property type="entry name" value="Glyco_trans_2-like"/>
</dbReference>
<evidence type="ECO:0000259" key="3">
    <source>
        <dbReference type="Pfam" id="PF13632"/>
    </source>
</evidence>
<dbReference type="AlphaFoldDB" id="A0A5C3FBC6"/>
<feature type="transmembrane region" description="Helical" evidence="2">
    <location>
        <begin position="856"/>
        <end position="873"/>
    </location>
</feature>
<dbReference type="Gene3D" id="3.90.550.10">
    <property type="entry name" value="Spore Coat Polysaccharide Biosynthesis Protein SpsA, Chain A"/>
    <property type="match status" value="1"/>
</dbReference>
<evidence type="ECO:0000256" key="2">
    <source>
        <dbReference type="SAM" id="Phobius"/>
    </source>
</evidence>
<feature type="transmembrane region" description="Helical" evidence="2">
    <location>
        <begin position="267"/>
        <end position="288"/>
    </location>
</feature>
<keyword evidence="6" id="KW-1185">Reference proteome</keyword>
<accession>A0A5C3FBC6</accession>
<dbReference type="PANTHER" id="PTHR35408">
    <property type="entry name" value="CHROMOSOME 15, WHOLE GENOME SHOTGUN SEQUENCE"/>
    <property type="match status" value="1"/>
</dbReference>
<keyword evidence="2" id="KW-0472">Membrane</keyword>
<feature type="transmembrane region" description="Helical" evidence="2">
    <location>
        <begin position="300"/>
        <end position="320"/>
    </location>
</feature>
<keyword evidence="2" id="KW-0812">Transmembrane</keyword>
<gene>
    <name evidence="5" type="ORF">PSFLO_06908</name>
</gene>
<feature type="transmembrane region" description="Helical" evidence="2">
    <location>
        <begin position="696"/>
        <end position="718"/>
    </location>
</feature>
<evidence type="ECO:0000313" key="6">
    <source>
        <dbReference type="Proteomes" id="UP000323386"/>
    </source>
</evidence>
<name>A0A5C3FBC6_9BASI</name>
<feature type="transmembrane region" description="Helical" evidence="2">
    <location>
        <begin position="770"/>
        <end position="791"/>
    </location>
</feature>
<feature type="region of interest" description="Disordered" evidence="1">
    <location>
        <begin position="206"/>
        <end position="258"/>
    </location>
</feature>
<evidence type="ECO:0000313" key="5">
    <source>
        <dbReference type="EMBL" id="SPO41426.1"/>
    </source>
</evidence>
<dbReference type="InterPro" id="IPR029044">
    <property type="entry name" value="Nucleotide-diphossugar_trans"/>
</dbReference>
<protein>
    <submittedName>
        <fullName evidence="5">Uncharacterized protein</fullName>
    </submittedName>
</protein>
<dbReference type="PANTHER" id="PTHR35408:SF3">
    <property type="entry name" value="GLYCOSYLTRANSFERASE 2-LIKE DOMAIN-CONTAINING PROTEIN"/>
    <property type="match status" value="1"/>
</dbReference>
<proteinExistence type="predicted"/>
<evidence type="ECO:0000259" key="4">
    <source>
        <dbReference type="Pfam" id="PF25550"/>
    </source>
</evidence>
<dbReference type="SUPFAM" id="SSF53448">
    <property type="entry name" value="Nucleotide-diphospho-sugar transferases"/>
    <property type="match status" value="1"/>
</dbReference>
<dbReference type="OrthoDB" id="38531at2759"/>
<feature type="transmembrane region" description="Helical" evidence="2">
    <location>
        <begin position="822"/>
        <end position="844"/>
    </location>
</feature>
<dbReference type="Pfam" id="PF25550">
    <property type="entry name" value="DUF7928"/>
    <property type="match status" value="1"/>
</dbReference>
<feature type="compositionally biased region" description="Acidic residues" evidence="1">
    <location>
        <begin position="242"/>
        <end position="252"/>
    </location>
</feature>
<feature type="domain" description="Glycosyltransferase 2-like" evidence="3">
    <location>
        <begin position="501"/>
        <end position="712"/>
    </location>
</feature>
<feature type="domain" description="DUF7928" evidence="4">
    <location>
        <begin position="49"/>
        <end position="186"/>
    </location>
</feature>
<dbReference type="EMBL" id="OOIP01000027">
    <property type="protein sequence ID" value="SPO41426.1"/>
    <property type="molecule type" value="Genomic_DNA"/>
</dbReference>
<feature type="transmembrane region" description="Helical" evidence="2">
    <location>
        <begin position="730"/>
        <end position="750"/>
    </location>
</feature>
<evidence type="ECO:0000256" key="1">
    <source>
        <dbReference type="SAM" id="MobiDB-lite"/>
    </source>
</evidence>
<keyword evidence="2" id="KW-1133">Transmembrane helix</keyword>
<dbReference type="Pfam" id="PF13632">
    <property type="entry name" value="Glyco_trans_2_3"/>
    <property type="match status" value="1"/>
</dbReference>